<dbReference type="InterPro" id="IPR000489">
    <property type="entry name" value="Pterin-binding_dom"/>
</dbReference>
<keyword evidence="8 19" id="KW-0489">Methyltransferase</keyword>
<dbReference type="GO" id="GO:0005829">
    <property type="term" value="C:cytosol"/>
    <property type="evidence" value="ECO:0007669"/>
    <property type="project" value="TreeGrafter"/>
</dbReference>
<accession>A0A937XF22</accession>
<evidence type="ECO:0000256" key="16">
    <source>
        <dbReference type="ARBA" id="ARBA00023167"/>
    </source>
</evidence>
<dbReference type="Pfam" id="PF02310">
    <property type="entry name" value="B12-binding"/>
    <property type="match status" value="1"/>
</dbReference>
<keyword evidence="16 19" id="KW-0486">Methionine biosynthesis</keyword>
<dbReference type="PROSITE" id="PS51337">
    <property type="entry name" value="B12_BINDING_NTER"/>
    <property type="match status" value="1"/>
</dbReference>
<feature type="binding site" evidence="21">
    <location>
        <position position="937"/>
    </location>
    <ligand>
        <name>S-adenosyl-L-methionine</name>
        <dbReference type="ChEBI" id="CHEBI:59789"/>
    </ligand>
</feature>
<keyword evidence="15 19" id="KW-0862">Zinc</keyword>
<dbReference type="InterPro" id="IPR037010">
    <property type="entry name" value="VitB12-dep_Met_synth_activ_sf"/>
</dbReference>
<evidence type="ECO:0000256" key="3">
    <source>
        <dbReference type="ARBA" id="ARBA00001956"/>
    </source>
</evidence>
<evidence type="ECO:0000256" key="4">
    <source>
        <dbReference type="ARBA" id="ARBA00005178"/>
    </source>
</evidence>
<dbReference type="PIRSF" id="PIRSF000381">
    <property type="entry name" value="MetH"/>
    <property type="match status" value="1"/>
</dbReference>
<feature type="domain" description="Hcy-binding" evidence="24">
    <location>
        <begin position="49"/>
        <end position="345"/>
    </location>
</feature>
<evidence type="ECO:0000256" key="18">
    <source>
        <dbReference type="ARBA" id="ARBA00025552"/>
    </source>
</evidence>
<keyword evidence="14" id="KW-0677">Repeat</keyword>
<dbReference type="Gene3D" id="3.20.20.330">
    <property type="entry name" value="Homocysteine-binding-like domain"/>
    <property type="match status" value="1"/>
</dbReference>
<feature type="region of interest" description="Disordered" evidence="23">
    <location>
        <begin position="1"/>
        <end position="39"/>
    </location>
</feature>
<evidence type="ECO:0000256" key="20">
    <source>
        <dbReference type="PIRSR" id="PIRSR000381-1"/>
    </source>
</evidence>
<evidence type="ECO:0000256" key="13">
    <source>
        <dbReference type="ARBA" id="ARBA00022723"/>
    </source>
</evidence>
<evidence type="ECO:0000256" key="5">
    <source>
        <dbReference type="ARBA" id="ARBA00010398"/>
    </source>
</evidence>
<feature type="domain" description="Pterin-binding" evidence="25">
    <location>
        <begin position="375"/>
        <end position="634"/>
    </location>
</feature>
<feature type="binding site" evidence="21">
    <location>
        <position position="865"/>
    </location>
    <ligand>
        <name>methylcob(III)alamin</name>
        <dbReference type="ChEBI" id="CHEBI:28115"/>
    </ligand>
</feature>
<organism evidence="29 30">
    <name type="scientific">candidate division WOR-3 bacterium</name>
    <dbReference type="NCBI Taxonomy" id="2052148"/>
    <lineage>
        <taxon>Bacteria</taxon>
        <taxon>Bacteria division WOR-3</taxon>
    </lineage>
</organism>
<comment type="similarity">
    <text evidence="5">Belongs to the vitamin-B12 dependent methionine synthase family.</text>
</comment>
<feature type="binding site" evidence="21">
    <location>
        <position position="809"/>
    </location>
    <ligand>
        <name>methylcob(III)alamin</name>
        <dbReference type="ChEBI" id="CHEBI:28115"/>
    </ligand>
</feature>
<keyword evidence="11 19" id="KW-0808">Transferase</keyword>
<comment type="caution">
    <text evidence="29">The sequence shown here is derived from an EMBL/GenBank/DDBJ whole genome shotgun (WGS) entry which is preliminary data.</text>
</comment>
<evidence type="ECO:0000256" key="19">
    <source>
        <dbReference type="PIRNR" id="PIRNR000381"/>
    </source>
</evidence>
<evidence type="ECO:0000256" key="22">
    <source>
        <dbReference type="PROSITE-ProRule" id="PRU00333"/>
    </source>
</evidence>
<dbReference type="EC" id="2.1.1.13" evidence="6 19"/>
<dbReference type="Gene3D" id="3.10.196.10">
    <property type="entry name" value="Vitamin B12-dependent methionine synthase, activation domain"/>
    <property type="match status" value="1"/>
</dbReference>
<evidence type="ECO:0000256" key="17">
    <source>
        <dbReference type="ARBA" id="ARBA00023285"/>
    </source>
</evidence>
<dbReference type="GO" id="GO:0050667">
    <property type="term" value="P:homocysteine metabolic process"/>
    <property type="evidence" value="ECO:0007669"/>
    <property type="project" value="TreeGrafter"/>
</dbReference>
<feature type="binding site" evidence="20 22">
    <location>
        <position position="331"/>
    </location>
    <ligand>
        <name>Zn(2+)</name>
        <dbReference type="ChEBI" id="CHEBI:29105"/>
    </ligand>
</feature>
<evidence type="ECO:0000259" key="24">
    <source>
        <dbReference type="PROSITE" id="PS50970"/>
    </source>
</evidence>
<evidence type="ECO:0000259" key="28">
    <source>
        <dbReference type="PROSITE" id="PS51337"/>
    </source>
</evidence>
<dbReference type="PROSITE" id="PS50970">
    <property type="entry name" value="HCY"/>
    <property type="match status" value="1"/>
</dbReference>
<dbReference type="InterPro" id="IPR036594">
    <property type="entry name" value="Meth_synthase_dom"/>
</dbReference>
<feature type="domain" description="AdoMet activation" evidence="26">
    <location>
        <begin position="887"/>
        <end position="1140"/>
    </location>
</feature>
<dbReference type="Pfam" id="PF02607">
    <property type="entry name" value="B12-binding_2"/>
    <property type="match status" value="1"/>
</dbReference>
<name>A0A937XF22_UNCW3</name>
<feature type="domain" description="B12-binding N-terminal" evidence="28">
    <location>
        <begin position="658"/>
        <end position="751"/>
    </location>
</feature>
<evidence type="ECO:0000259" key="26">
    <source>
        <dbReference type="PROSITE" id="PS50974"/>
    </source>
</evidence>
<dbReference type="SMART" id="SM01018">
    <property type="entry name" value="B12-binding_2"/>
    <property type="match status" value="1"/>
</dbReference>
<dbReference type="InterPro" id="IPR006158">
    <property type="entry name" value="Cobalamin-bd"/>
</dbReference>
<keyword evidence="9 19" id="KW-0028">Amino-acid biosynthesis</keyword>
<dbReference type="PANTHER" id="PTHR45833">
    <property type="entry name" value="METHIONINE SYNTHASE"/>
    <property type="match status" value="1"/>
</dbReference>
<evidence type="ECO:0000313" key="30">
    <source>
        <dbReference type="Proteomes" id="UP000779900"/>
    </source>
</evidence>
<protein>
    <recommendedName>
        <fullName evidence="7 19">Methionine synthase</fullName>
        <ecNumber evidence="6 19">2.1.1.13</ecNumber>
    </recommendedName>
    <alternativeName>
        <fullName evidence="19">5-methyltetrahydrofolate--homocysteine methyltransferase</fullName>
    </alternativeName>
</protein>
<proteinExistence type="inferred from homology"/>
<evidence type="ECO:0000256" key="2">
    <source>
        <dbReference type="ARBA" id="ARBA00001947"/>
    </source>
</evidence>
<dbReference type="InterPro" id="IPR011005">
    <property type="entry name" value="Dihydropteroate_synth-like_sf"/>
</dbReference>
<dbReference type="GO" id="GO:0031419">
    <property type="term" value="F:cobalamin binding"/>
    <property type="evidence" value="ECO:0007669"/>
    <property type="project" value="UniProtKB-UniRule"/>
</dbReference>
<comment type="domain">
    <text evidence="19">Modular enzyme with four functionally distinct domains. The isolated Hcy-binding domain catalyzes methyl transfer from free methylcobalamin to homocysteine. The Hcy-binding domain in association with the pterin-binding domain catalyzes the methylation of cob(I)alamin by methyltetrahydrofolate and the methylation of homocysteine. The B12-binding domain binds the cofactor. The AdoMet activation domain binds S-adenosyl-L-methionine. Under aerobic conditions cob(I)alamin can be converted to inactive cob(II)alamin. Reductive methylation by S-adenosyl-L-methionine and flavodoxin regenerates methylcobalamin.</text>
</comment>
<dbReference type="InterPro" id="IPR050554">
    <property type="entry name" value="Met_Synthase/Corrinoid"/>
</dbReference>
<evidence type="ECO:0000256" key="21">
    <source>
        <dbReference type="PIRSR" id="PIRSR000381-2"/>
    </source>
</evidence>
<comment type="cofactor">
    <cofactor evidence="2 19 22">
        <name>Zn(2+)</name>
        <dbReference type="ChEBI" id="CHEBI:29105"/>
    </cofactor>
</comment>
<dbReference type="SUPFAM" id="SSF47644">
    <property type="entry name" value="Methionine synthase domain"/>
    <property type="match status" value="1"/>
</dbReference>
<feature type="compositionally biased region" description="Polar residues" evidence="23">
    <location>
        <begin position="22"/>
        <end position="39"/>
    </location>
</feature>
<evidence type="ECO:0000313" key="29">
    <source>
        <dbReference type="EMBL" id="MBM3332223.1"/>
    </source>
</evidence>
<evidence type="ECO:0000256" key="6">
    <source>
        <dbReference type="ARBA" id="ARBA00012032"/>
    </source>
</evidence>
<dbReference type="GO" id="GO:0008705">
    <property type="term" value="F:methionine synthase activity"/>
    <property type="evidence" value="ECO:0007669"/>
    <property type="project" value="UniProtKB-UniRule"/>
</dbReference>
<feature type="binding site" evidence="21">
    <location>
        <begin position="761"/>
        <end position="765"/>
    </location>
    <ligand>
        <name>methylcob(III)alamin</name>
        <dbReference type="ChEBI" id="CHEBI:28115"/>
    </ligand>
</feature>
<dbReference type="InterPro" id="IPR036589">
    <property type="entry name" value="HCY_dom_sf"/>
</dbReference>
<dbReference type="PROSITE" id="PS50972">
    <property type="entry name" value="PTERIN_BINDING"/>
    <property type="match status" value="1"/>
</dbReference>
<feature type="binding site" evidence="20 22">
    <location>
        <position position="264"/>
    </location>
    <ligand>
        <name>Zn(2+)</name>
        <dbReference type="ChEBI" id="CHEBI:29105"/>
    </ligand>
</feature>
<sequence length="1140" mass="123536">MSEERKAGRSGTQRSALRASRSPVSATHHSALSTSRAPVSATHHSALSAQRFLALCRKRIVIFDGGLGTALQALGAPAGACNELLVETRPDIVRQAHEQFLAAGADVIETDSFGGARHTLAEHGLGERCFELNRAAAEIARRAVREYATPAKPRFVAASVGPGSKLPSLGHISFADLVASFRPQVDGLLAGGVDCLILETCQDLLQLKAVLAAVLDALDSTGLAVPILAQVTLNEHGRTLTGSDIGTVLAAIEPYPIAAIGLNCGLGPEGMTAAVRYLAGHSSKLVSVMPNAGLPRLEAGRLVYDLSPDEFARRMRRLATGPGLAIAGGCCGTTAEHVRMLRNALEGIKPLRPAKPVPRVSSLFSGQELRVEPRPLFIGERTNASGSKRFRERLLARDFEGMVEVAQEQKSEGAQVMDLSVAAAGQDEVADMKQLAARLNAAVDLAVMVDSTRYDAVETALVRLAGRCIVNSVNLEDPDRAEKTIKLCRRMGAALVLMTIDRKGMAMTCERKLEVAERLYDLVVRRGRLAPQDVFFDFLTFSLASGDESLRSAGAETLKAVRQAKRRFPDSFTLLGVSNISHGLVPQARRALNTVFLHHAVEHGLDAAILHAGRIEPLSALDPETVRRCEDLIYNRSRGTDTPLEALLVLVQEPSVVHRPLSIVQGRSLTAREHVLAGDRTGIAAAVLELVKTRPATKIITEELLPAMTEVGRRFESGRMQLPFVLRSAEAMRAAFAVLRPHLPAGGDERRGTLLLATVRGDIHDIGKNLVDMIVSSNGFHVVNLGVRQTPEDIIAAAREHRPDAIGLSGLLVESARAMKEYVEAFAEAGLTIPVICGGAALTASYVEKELTPAYRGGVHYAKDALAGLDIMQELGKAEVGRAGAAPARVRAVKAGQPVRRQRPEEGRNHPAISAGYARSLTKMVRSDTSRFLRFLDQEALFRKRWRMFGPRPTRTARREAERTLEDLLATSCRDRLWHAAAVYGLFEARVEGNGLVVTHPRTGEELTRLSFAPAFALRLRRKHGEERFNMALQVVTIGAAVAAAGRRLAATGRIHDQFLLHGLSAEMTEALAEYGQRRLPKLPGWSKTVRYSPGYPVWPDLSEQKKVFALLRPQRIGVRLTRGFQMVPEYSTSAIILPA</sequence>
<comment type="cofactor">
    <cofactor evidence="3 19 20">
        <name>methylcob(III)alamin</name>
        <dbReference type="ChEBI" id="CHEBI:28115"/>
    </cofactor>
</comment>
<dbReference type="Gene3D" id="3.40.50.280">
    <property type="entry name" value="Cobalamin-binding domain"/>
    <property type="match status" value="1"/>
</dbReference>
<keyword evidence="17 19" id="KW-0170">Cobalt</keyword>
<dbReference type="Gene3D" id="1.10.1240.10">
    <property type="entry name" value="Methionine synthase domain"/>
    <property type="match status" value="1"/>
</dbReference>
<evidence type="ECO:0000256" key="23">
    <source>
        <dbReference type="SAM" id="MobiDB-lite"/>
    </source>
</evidence>
<dbReference type="Proteomes" id="UP000779900">
    <property type="component" value="Unassembled WGS sequence"/>
</dbReference>
<keyword evidence="10 19" id="KW-0846">Cobalamin</keyword>
<evidence type="ECO:0000256" key="11">
    <source>
        <dbReference type="ARBA" id="ARBA00022679"/>
    </source>
</evidence>
<dbReference type="SUPFAM" id="SSF52242">
    <property type="entry name" value="Cobalamin (vitamin B12)-binding domain"/>
    <property type="match status" value="1"/>
</dbReference>
<evidence type="ECO:0000256" key="14">
    <source>
        <dbReference type="ARBA" id="ARBA00022737"/>
    </source>
</evidence>
<feature type="binding site" evidence="21">
    <location>
        <position position="1091"/>
    </location>
    <ligand>
        <name>S-adenosyl-L-methionine</name>
        <dbReference type="ChEBI" id="CHEBI:59789"/>
    </ligand>
</feature>
<dbReference type="PANTHER" id="PTHR45833:SF1">
    <property type="entry name" value="METHIONINE SYNTHASE"/>
    <property type="match status" value="1"/>
</dbReference>
<evidence type="ECO:0000256" key="10">
    <source>
        <dbReference type="ARBA" id="ARBA00022628"/>
    </source>
</evidence>
<dbReference type="GO" id="GO:0046653">
    <property type="term" value="P:tetrahydrofolate metabolic process"/>
    <property type="evidence" value="ECO:0007669"/>
    <property type="project" value="TreeGrafter"/>
</dbReference>
<dbReference type="InterPro" id="IPR036724">
    <property type="entry name" value="Cobalamin-bd_sf"/>
</dbReference>
<evidence type="ECO:0000256" key="12">
    <source>
        <dbReference type="ARBA" id="ARBA00022691"/>
    </source>
</evidence>
<dbReference type="InterPro" id="IPR003759">
    <property type="entry name" value="Cbl-bd_cap"/>
</dbReference>
<dbReference type="FunFam" id="3.20.20.20:FF:000007">
    <property type="entry name" value="Methionine synthase"/>
    <property type="match status" value="1"/>
</dbReference>
<evidence type="ECO:0000256" key="8">
    <source>
        <dbReference type="ARBA" id="ARBA00022603"/>
    </source>
</evidence>
<dbReference type="EMBL" id="VGIR01000068">
    <property type="protein sequence ID" value="MBM3332223.1"/>
    <property type="molecule type" value="Genomic_DNA"/>
</dbReference>
<dbReference type="SUPFAM" id="SSF56507">
    <property type="entry name" value="Methionine synthase activation domain-like"/>
    <property type="match status" value="1"/>
</dbReference>
<feature type="binding site" description="axial binding residue" evidence="20">
    <location>
        <position position="764"/>
    </location>
    <ligand>
        <name>methylcob(III)alamin</name>
        <dbReference type="ChEBI" id="CHEBI:28115"/>
    </ligand>
    <ligandPart>
        <name>Co</name>
        <dbReference type="ChEBI" id="CHEBI:27638"/>
    </ligandPart>
</feature>
<reference evidence="29" key="1">
    <citation type="submission" date="2019-03" db="EMBL/GenBank/DDBJ databases">
        <title>Lake Tanganyika Metagenome-Assembled Genomes (MAGs).</title>
        <authorList>
            <person name="Tran P."/>
        </authorList>
    </citation>
    <scope>NUCLEOTIDE SEQUENCE</scope>
    <source>
        <strain evidence="29">K_DeepCast_150m_m2_040</strain>
    </source>
</reference>
<feature type="domain" description="B12-binding" evidence="27">
    <location>
        <begin position="751"/>
        <end position="886"/>
    </location>
</feature>
<comment type="catalytic activity">
    <reaction evidence="1 19">
        <text>(6S)-5-methyl-5,6,7,8-tetrahydrofolate + L-homocysteine = (6S)-5,6,7,8-tetrahydrofolate + L-methionine</text>
        <dbReference type="Rhea" id="RHEA:11172"/>
        <dbReference type="ChEBI" id="CHEBI:18608"/>
        <dbReference type="ChEBI" id="CHEBI:57453"/>
        <dbReference type="ChEBI" id="CHEBI:57844"/>
        <dbReference type="ChEBI" id="CHEBI:58199"/>
        <dbReference type="EC" id="2.1.1.13"/>
    </reaction>
</comment>
<evidence type="ECO:0000256" key="1">
    <source>
        <dbReference type="ARBA" id="ARBA00001700"/>
    </source>
</evidence>
<dbReference type="InterPro" id="IPR004223">
    <property type="entry name" value="VitB12-dep_Met_synth_activ_dom"/>
</dbReference>
<dbReference type="SUPFAM" id="SSF51717">
    <property type="entry name" value="Dihydropteroate synthetase-like"/>
    <property type="match status" value="1"/>
</dbReference>
<dbReference type="PROSITE" id="PS50974">
    <property type="entry name" value="ADOMET_ACTIVATION"/>
    <property type="match status" value="1"/>
</dbReference>
<dbReference type="InterPro" id="IPR003726">
    <property type="entry name" value="HCY_dom"/>
</dbReference>
<keyword evidence="12 19" id="KW-0949">S-adenosyl-L-methionine</keyword>
<evidence type="ECO:0000259" key="27">
    <source>
        <dbReference type="PROSITE" id="PS51332"/>
    </source>
</evidence>
<dbReference type="GO" id="GO:0032259">
    <property type="term" value="P:methylation"/>
    <property type="evidence" value="ECO:0007669"/>
    <property type="project" value="UniProtKB-KW"/>
</dbReference>
<evidence type="ECO:0000256" key="7">
    <source>
        <dbReference type="ARBA" id="ARBA00013998"/>
    </source>
</evidence>
<dbReference type="Pfam" id="PF02965">
    <property type="entry name" value="Met_synt_B12"/>
    <property type="match status" value="1"/>
</dbReference>
<evidence type="ECO:0000259" key="25">
    <source>
        <dbReference type="PROSITE" id="PS50972"/>
    </source>
</evidence>
<dbReference type="InterPro" id="IPR011822">
    <property type="entry name" value="MetH"/>
</dbReference>
<evidence type="ECO:0000256" key="9">
    <source>
        <dbReference type="ARBA" id="ARBA00022605"/>
    </source>
</evidence>
<dbReference type="SUPFAM" id="SSF82282">
    <property type="entry name" value="Homocysteine S-methyltransferase"/>
    <property type="match status" value="1"/>
</dbReference>
<comment type="function">
    <text evidence="18 19">Catalyzes the transfer of a methyl group from methyl-cobalamin to homocysteine, yielding enzyme-bound cob(I)alamin and methionine. Subsequently, remethylates the cofactor using methyltetrahydrofolate.</text>
</comment>
<dbReference type="Pfam" id="PF00809">
    <property type="entry name" value="Pterin_bind"/>
    <property type="match status" value="1"/>
</dbReference>
<dbReference type="AlphaFoldDB" id="A0A937XF22"/>
<evidence type="ECO:0000256" key="15">
    <source>
        <dbReference type="ARBA" id="ARBA00022833"/>
    </source>
</evidence>
<dbReference type="GO" id="GO:0008270">
    <property type="term" value="F:zinc ion binding"/>
    <property type="evidence" value="ECO:0007669"/>
    <property type="project" value="UniProtKB-UniRule"/>
</dbReference>
<dbReference type="Pfam" id="PF02574">
    <property type="entry name" value="S-methyl_trans"/>
    <property type="match status" value="1"/>
</dbReference>
<comment type="pathway">
    <text evidence="4 19">Amino-acid biosynthesis; L-methionine biosynthesis via de novo pathway; L-methionine from L-homocysteine (MetH route): step 1/1.</text>
</comment>
<keyword evidence="13 19" id="KW-0479">Metal-binding</keyword>
<gene>
    <name evidence="29" type="ORF">FJY68_10325</name>
</gene>
<dbReference type="Gene3D" id="3.20.20.20">
    <property type="entry name" value="Dihydropteroate synthase-like"/>
    <property type="match status" value="1"/>
</dbReference>
<dbReference type="PROSITE" id="PS51332">
    <property type="entry name" value="B12_BINDING"/>
    <property type="match status" value="1"/>
</dbReference>
<feature type="binding site" evidence="20 22">
    <location>
        <position position="330"/>
    </location>
    <ligand>
        <name>Zn(2+)</name>
        <dbReference type="ChEBI" id="CHEBI:29105"/>
    </ligand>
</feature>